<accession>A0A0L7R2Q7</accession>
<keyword evidence="3" id="KW-1185">Reference proteome</keyword>
<gene>
    <name evidence="2" type="ORF">WH47_04708</name>
</gene>
<proteinExistence type="predicted"/>
<dbReference type="Proteomes" id="UP000053825">
    <property type="component" value="Unassembled WGS sequence"/>
</dbReference>
<name>A0A0L7R2Q7_9HYME</name>
<dbReference type="EMBL" id="KQ414666">
    <property type="protein sequence ID" value="KOC65118.1"/>
    <property type="molecule type" value="Genomic_DNA"/>
</dbReference>
<feature type="compositionally biased region" description="Basic and acidic residues" evidence="1">
    <location>
        <begin position="82"/>
        <end position="111"/>
    </location>
</feature>
<organism evidence="2 3">
    <name type="scientific">Habropoda laboriosa</name>
    <dbReference type="NCBI Taxonomy" id="597456"/>
    <lineage>
        <taxon>Eukaryota</taxon>
        <taxon>Metazoa</taxon>
        <taxon>Ecdysozoa</taxon>
        <taxon>Arthropoda</taxon>
        <taxon>Hexapoda</taxon>
        <taxon>Insecta</taxon>
        <taxon>Pterygota</taxon>
        <taxon>Neoptera</taxon>
        <taxon>Endopterygota</taxon>
        <taxon>Hymenoptera</taxon>
        <taxon>Apocrita</taxon>
        <taxon>Aculeata</taxon>
        <taxon>Apoidea</taxon>
        <taxon>Anthophila</taxon>
        <taxon>Apidae</taxon>
        <taxon>Habropoda</taxon>
    </lineage>
</organism>
<sequence length="222" mass="24745">MTGKFGSLLAWLPEDLLLETTNRHEEASGLLETAEGGDVWFFWEGVNSPPLTCSASRRPRIHIGYYQSKQTELSPRQSGLRKPVEGGARDASEEQDPLRSRGSSRSRDREVALTPLYPPPPSNAPACILFICEGFAKPARETKARCYSTMRNATAVCLLGGNSVETSPRTVQRKEDLFFWRADLCEDEWRVCSRICNEAMVRYRVSYVALGSSGSYEGEGVK</sequence>
<feature type="compositionally biased region" description="Polar residues" evidence="1">
    <location>
        <begin position="67"/>
        <end position="77"/>
    </location>
</feature>
<evidence type="ECO:0000313" key="2">
    <source>
        <dbReference type="EMBL" id="KOC65118.1"/>
    </source>
</evidence>
<protein>
    <submittedName>
        <fullName evidence="2">Uncharacterized protein</fullName>
    </submittedName>
</protein>
<evidence type="ECO:0000256" key="1">
    <source>
        <dbReference type="SAM" id="MobiDB-lite"/>
    </source>
</evidence>
<dbReference type="AlphaFoldDB" id="A0A0L7R2Q7"/>
<evidence type="ECO:0000313" key="3">
    <source>
        <dbReference type="Proteomes" id="UP000053825"/>
    </source>
</evidence>
<feature type="region of interest" description="Disordered" evidence="1">
    <location>
        <begin position="66"/>
        <end position="117"/>
    </location>
</feature>
<reference evidence="2 3" key="1">
    <citation type="submission" date="2015-07" db="EMBL/GenBank/DDBJ databases">
        <title>The genome of Habropoda laboriosa.</title>
        <authorList>
            <person name="Pan H."/>
            <person name="Kapheim K."/>
        </authorList>
    </citation>
    <scope>NUCLEOTIDE SEQUENCE [LARGE SCALE GENOMIC DNA]</scope>
    <source>
        <strain evidence="2">0110345459</strain>
    </source>
</reference>